<dbReference type="AlphaFoldDB" id="A0A5K7ZIE2"/>
<protein>
    <submittedName>
        <fullName evidence="2">Membrane protein</fullName>
    </submittedName>
</protein>
<organism evidence="2 3">
    <name type="scientific">Desulfosarcina ovata subsp. sediminis</name>
    <dbReference type="NCBI Taxonomy" id="885957"/>
    <lineage>
        <taxon>Bacteria</taxon>
        <taxon>Pseudomonadati</taxon>
        <taxon>Thermodesulfobacteriota</taxon>
        <taxon>Desulfobacteria</taxon>
        <taxon>Desulfobacterales</taxon>
        <taxon>Desulfosarcinaceae</taxon>
        <taxon>Desulfosarcina</taxon>
    </lineage>
</organism>
<dbReference type="KEGG" id="dov:DSCO28_24580"/>
<dbReference type="Pfam" id="PF04016">
    <property type="entry name" value="DUF364"/>
    <property type="match status" value="1"/>
</dbReference>
<proteinExistence type="predicted"/>
<dbReference type="SUPFAM" id="SSF159713">
    <property type="entry name" value="Dhaf3308-like"/>
    <property type="match status" value="1"/>
</dbReference>
<dbReference type="InterPro" id="IPR007161">
    <property type="entry name" value="DUF364"/>
</dbReference>
<dbReference type="Proteomes" id="UP000425960">
    <property type="component" value="Chromosome"/>
</dbReference>
<reference evidence="2 3" key="1">
    <citation type="submission" date="2019-11" db="EMBL/GenBank/DDBJ databases">
        <title>Comparative genomics of hydrocarbon-degrading Desulfosarcina strains.</title>
        <authorList>
            <person name="Watanabe M."/>
            <person name="Kojima H."/>
            <person name="Fukui M."/>
        </authorList>
    </citation>
    <scope>NUCLEOTIDE SEQUENCE [LARGE SCALE GENOMIC DNA]</scope>
    <source>
        <strain evidence="2 3">28bB2T</strain>
    </source>
</reference>
<sequence length="248" mass="27634">MFNQLKSSFIEIAHESGLMETEVNITARQLTPREAIGETERKDFPLLQGKESLMQAEFKGAIGQAFTDIPMNFKGKIKDIVEIKLSNNGERALFISALNAVMRHLEKADKTIHCKNKEPEMCAKEMAKSVINKYGIKSNIGIIGFQPAIIDNFSKIVSPGKVKVTDLDKDNIGKKKYGISIWDGKTMEEEIFKTSDVLLATGSTIVNNSLEKLTIYAEKHNKPIYFYGTTIAGPAIILNLKRLCFNAS</sequence>
<evidence type="ECO:0000313" key="2">
    <source>
        <dbReference type="EMBL" id="BBO81892.1"/>
    </source>
</evidence>
<dbReference type="Gene3D" id="3.40.50.11590">
    <property type="match status" value="1"/>
</dbReference>
<feature type="domain" description="Putative heavy-metal chelation" evidence="1">
    <location>
        <begin position="138"/>
        <end position="222"/>
    </location>
</feature>
<evidence type="ECO:0000313" key="3">
    <source>
        <dbReference type="Proteomes" id="UP000425960"/>
    </source>
</evidence>
<evidence type="ECO:0000259" key="1">
    <source>
        <dbReference type="Pfam" id="PF04016"/>
    </source>
</evidence>
<dbReference type="RefSeq" id="WP_155322476.1">
    <property type="nucleotide sequence ID" value="NZ_AP021876.1"/>
</dbReference>
<dbReference type="EMBL" id="AP021876">
    <property type="protein sequence ID" value="BBO81892.1"/>
    <property type="molecule type" value="Genomic_DNA"/>
</dbReference>
<gene>
    <name evidence="2" type="ORF">DSCO28_24580</name>
</gene>
<accession>A0A5K7ZIE2</accession>
<name>A0A5K7ZIE2_9BACT</name>